<dbReference type="InterPro" id="IPR008863">
    <property type="entry name" value="Toxic_anion-R_TelA"/>
</dbReference>
<comment type="similarity">
    <text evidence="1">Belongs to the TelA family.</text>
</comment>
<evidence type="ECO:0000256" key="1">
    <source>
        <dbReference type="ARBA" id="ARBA00005541"/>
    </source>
</evidence>
<organism evidence="2 3">
    <name type="scientific">Lysinibacillus contaminans</name>
    <dbReference type="NCBI Taxonomy" id="1293441"/>
    <lineage>
        <taxon>Bacteria</taxon>
        <taxon>Bacillati</taxon>
        <taxon>Bacillota</taxon>
        <taxon>Bacilli</taxon>
        <taxon>Bacillales</taxon>
        <taxon>Bacillaceae</taxon>
        <taxon>Lysinibacillus</taxon>
    </lineage>
</organism>
<evidence type="ECO:0000313" key="2">
    <source>
        <dbReference type="EMBL" id="KOS68451.1"/>
    </source>
</evidence>
<evidence type="ECO:0000313" key="3">
    <source>
        <dbReference type="Proteomes" id="UP000050668"/>
    </source>
</evidence>
<dbReference type="PANTHER" id="PTHR38432">
    <property type="entry name" value="TELA-LIKE PROTEIN SAOUHSC_01408"/>
    <property type="match status" value="1"/>
</dbReference>
<protein>
    <submittedName>
        <fullName evidence="2">TelA-like protein</fullName>
    </submittedName>
</protein>
<gene>
    <name evidence="2" type="ORF">AEA09_07720</name>
</gene>
<dbReference type="RefSeq" id="WP_053583280.1">
    <property type="nucleotide sequence ID" value="NZ_LGRV01000003.1"/>
</dbReference>
<dbReference type="PANTHER" id="PTHR38432:SF1">
    <property type="entry name" value="TELA-LIKE PROTEIN SAOUHSC_01408"/>
    <property type="match status" value="1"/>
</dbReference>
<proteinExistence type="inferred from homology"/>
<dbReference type="Pfam" id="PF05816">
    <property type="entry name" value="TelA"/>
    <property type="match status" value="1"/>
</dbReference>
<dbReference type="Proteomes" id="UP000050668">
    <property type="component" value="Unassembled WGS sequence"/>
</dbReference>
<name>A0ABR5K0P0_9BACI</name>
<accession>A0ABR5K0P0</accession>
<reference evidence="3" key="1">
    <citation type="submission" date="2015-07" db="EMBL/GenBank/DDBJ databases">
        <title>Fjat-14205 dsm 2895.</title>
        <authorList>
            <person name="Liu B."/>
            <person name="Wang J."/>
            <person name="Zhu Y."/>
            <person name="Liu G."/>
            <person name="Chen Q."/>
            <person name="Chen Z."/>
            <person name="Lan J."/>
            <person name="Che J."/>
            <person name="Ge C."/>
            <person name="Shi H."/>
            <person name="Pan Z."/>
            <person name="Liu X."/>
        </authorList>
    </citation>
    <scope>NUCLEOTIDE SEQUENCE [LARGE SCALE GENOMIC DNA]</scope>
    <source>
        <strain evidence="3">DSM 25560</strain>
    </source>
</reference>
<dbReference type="EMBL" id="LGRV01000003">
    <property type="protein sequence ID" value="KOS68451.1"/>
    <property type="molecule type" value="Genomic_DNA"/>
</dbReference>
<comment type="caution">
    <text evidence="2">The sequence shown here is derived from an EMBL/GenBank/DDBJ whole genome shotgun (WGS) entry which is preliminary data.</text>
</comment>
<sequence length="357" mass="40739">MTVNREPAINLEALNGVSPLVQAYLAAPSTQEAMKTYETLSPPAQSRALLLASQLDLSNFESVLSLGQGSQRALSQFADQMLSQMKRKDVTKIGQMLDTLMQTLDRVDPAELEPKKPSFFNKLFGKSSPTLKQKLTDFERISIQVERIGIQLERAQFQLLNDVEMLEQLYMHNNDFFEGLATSIAAGQMKKQQSIETELPAKVEIVQMNNQPLAIQQLNDFVAQIERLDQRIYDLQVSQQVVLQTAPQIRMIQQANQTLAEKIEFAIVTLIPLWKNQLAMMLSMNMDQQYSQLEDRLARANDRFTESPSFEVQLSKFKETQHELKTALQDLFSLHTKTEKDKEHLQEVAEMKSTKMI</sequence>
<keyword evidence="3" id="KW-1185">Reference proteome</keyword>